<dbReference type="GO" id="GO:0015074">
    <property type="term" value="P:DNA integration"/>
    <property type="evidence" value="ECO:0007669"/>
    <property type="project" value="InterPro"/>
</dbReference>
<dbReference type="NCBIfam" id="NF033594">
    <property type="entry name" value="transpos_ISNCY_2"/>
    <property type="match status" value="1"/>
</dbReference>
<dbReference type="Gene3D" id="3.30.420.10">
    <property type="entry name" value="Ribonuclease H-like superfamily/Ribonuclease H"/>
    <property type="match status" value="1"/>
</dbReference>
<evidence type="ECO:0000313" key="3">
    <source>
        <dbReference type="EMBL" id="TMQ60153.1"/>
    </source>
</evidence>
<dbReference type="InterPro" id="IPR047797">
    <property type="entry name" value="ISNCY_transpos"/>
</dbReference>
<dbReference type="AlphaFoldDB" id="A0A538T934"/>
<feature type="compositionally biased region" description="Basic residues" evidence="1">
    <location>
        <begin position="419"/>
        <end position="441"/>
    </location>
</feature>
<protein>
    <submittedName>
        <fullName evidence="3">ISNCY family transposase</fullName>
    </submittedName>
</protein>
<dbReference type="InterPro" id="IPR001584">
    <property type="entry name" value="Integrase_cat-core"/>
</dbReference>
<evidence type="ECO:0000256" key="1">
    <source>
        <dbReference type="SAM" id="MobiDB-lite"/>
    </source>
</evidence>
<feature type="region of interest" description="Disordered" evidence="1">
    <location>
        <begin position="394"/>
        <end position="459"/>
    </location>
</feature>
<dbReference type="Gene3D" id="1.10.10.60">
    <property type="entry name" value="Homeodomain-like"/>
    <property type="match status" value="1"/>
</dbReference>
<dbReference type="GO" id="GO:0003676">
    <property type="term" value="F:nucleic acid binding"/>
    <property type="evidence" value="ECO:0007669"/>
    <property type="project" value="InterPro"/>
</dbReference>
<dbReference type="EMBL" id="VBOS01000029">
    <property type="protein sequence ID" value="TMQ60153.1"/>
    <property type="molecule type" value="Genomic_DNA"/>
</dbReference>
<organism evidence="3 4">
    <name type="scientific">Eiseniibacteriota bacterium</name>
    <dbReference type="NCBI Taxonomy" id="2212470"/>
    <lineage>
        <taxon>Bacteria</taxon>
        <taxon>Candidatus Eiseniibacteriota</taxon>
    </lineage>
</organism>
<dbReference type="PROSITE" id="PS50994">
    <property type="entry name" value="INTEGRASE"/>
    <property type="match status" value="1"/>
</dbReference>
<dbReference type="InterPro" id="IPR012337">
    <property type="entry name" value="RNaseH-like_sf"/>
</dbReference>
<dbReference type="Pfam" id="PF13551">
    <property type="entry name" value="HTH_29"/>
    <property type="match status" value="1"/>
</dbReference>
<reference evidence="3 4" key="1">
    <citation type="journal article" date="2019" name="Nat. Microbiol.">
        <title>Mediterranean grassland soil C-N compound turnover is dependent on rainfall and depth, and is mediated by genomically divergent microorganisms.</title>
        <authorList>
            <person name="Diamond S."/>
            <person name="Andeer P.F."/>
            <person name="Li Z."/>
            <person name="Crits-Christoph A."/>
            <person name="Burstein D."/>
            <person name="Anantharaman K."/>
            <person name="Lane K.R."/>
            <person name="Thomas B.C."/>
            <person name="Pan C."/>
            <person name="Northen T.R."/>
            <person name="Banfield J.F."/>
        </authorList>
    </citation>
    <scope>NUCLEOTIDE SEQUENCE [LARGE SCALE GENOMIC DNA]</scope>
    <source>
        <strain evidence="3">WS_2</strain>
    </source>
</reference>
<accession>A0A538T934</accession>
<name>A0A538T934_UNCEI</name>
<dbReference type="Proteomes" id="UP000317716">
    <property type="component" value="Unassembled WGS sequence"/>
</dbReference>
<sequence length="459" mass="52118">MGHLTMSSKEARRPGLVQAALAGKVTNAEGARALGLGVRQFRRLKAAYRRAGVEGLLHGNRGHRAPNRLSDADRERIMELITDKYAGLNDSHLTEKLRELEELAVSRETVRRLRQAAGIAPVRRRRAPKHRRRRLREARRGALVLVDASEHHWFGEQAPRGNLLGALDDATGEILALQFRSDEDLHGYTQVLQRLITAHGLPCSLYGDRLGVFVRNDDHWTLEEELAGQQSPTQFGQMLAELAIGYIAAHSPQAKGRIERLWETLQDRLVQELRLRQITTVAAAAAYLPEFIADHKRRFAQPARDTASVWRRPPRDLDRILACRYSRVVARDNTVTVPGRWIQIPPGPRRRSWHSCRVEVRERLDGLLQVFHHDQLIAEQAWVQPGFILVPRSSATPRRRTQLGIDLPGSRQKPDRPAPRLKTRLRKPGIGHYTHRRKPKRDHPWNHEPGPETAPAGGT</sequence>
<dbReference type="PANTHER" id="PTHR35004">
    <property type="entry name" value="TRANSPOSASE RV3428C-RELATED"/>
    <property type="match status" value="1"/>
</dbReference>
<dbReference type="SUPFAM" id="SSF46689">
    <property type="entry name" value="Homeodomain-like"/>
    <property type="match status" value="1"/>
</dbReference>
<dbReference type="InterPro" id="IPR009057">
    <property type="entry name" value="Homeodomain-like_sf"/>
</dbReference>
<dbReference type="InterPro" id="IPR036397">
    <property type="entry name" value="RNaseH_sf"/>
</dbReference>
<evidence type="ECO:0000313" key="4">
    <source>
        <dbReference type="Proteomes" id="UP000317716"/>
    </source>
</evidence>
<dbReference type="SUPFAM" id="SSF53098">
    <property type="entry name" value="Ribonuclease H-like"/>
    <property type="match status" value="1"/>
</dbReference>
<gene>
    <name evidence="3" type="ORF">E6K72_00870</name>
</gene>
<comment type="caution">
    <text evidence="3">The sequence shown here is derived from an EMBL/GenBank/DDBJ whole genome shotgun (WGS) entry which is preliminary data.</text>
</comment>
<feature type="domain" description="Integrase catalytic" evidence="2">
    <location>
        <begin position="124"/>
        <end position="321"/>
    </location>
</feature>
<evidence type="ECO:0000259" key="2">
    <source>
        <dbReference type="PROSITE" id="PS50994"/>
    </source>
</evidence>
<dbReference type="PANTHER" id="PTHR35004:SF7">
    <property type="entry name" value="INTEGRASE PROTEIN"/>
    <property type="match status" value="1"/>
</dbReference>
<proteinExistence type="predicted"/>